<feature type="domain" description="Major facilitator superfamily (MFS) profile" evidence="6">
    <location>
        <begin position="1"/>
        <end position="264"/>
    </location>
</feature>
<reference evidence="7 8" key="1">
    <citation type="submission" date="2014-04" db="EMBL/GenBank/DDBJ databases">
        <title>Evolutionary Origins and Diversification of the Mycorrhizal Mutualists.</title>
        <authorList>
            <consortium name="DOE Joint Genome Institute"/>
            <consortium name="Mycorrhizal Genomics Consortium"/>
            <person name="Kohler A."/>
            <person name="Kuo A."/>
            <person name="Nagy L.G."/>
            <person name="Floudas D."/>
            <person name="Copeland A."/>
            <person name="Barry K.W."/>
            <person name="Cichocki N."/>
            <person name="Veneault-Fourrey C."/>
            <person name="LaButti K."/>
            <person name="Lindquist E.A."/>
            <person name="Lipzen A."/>
            <person name="Lundell T."/>
            <person name="Morin E."/>
            <person name="Murat C."/>
            <person name="Riley R."/>
            <person name="Ohm R."/>
            <person name="Sun H."/>
            <person name="Tunlid A."/>
            <person name="Henrissat B."/>
            <person name="Grigoriev I.V."/>
            <person name="Hibbett D.S."/>
            <person name="Martin F."/>
        </authorList>
    </citation>
    <scope>NUCLEOTIDE SEQUENCE [LARGE SCALE GENOMIC DNA]</scope>
    <source>
        <strain evidence="7 8">Koide BX008</strain>
    </source>
</reference>
<evidence type="ECO:0000313" key="8">
    <source>
        <dbReference type="Proteomes" id="UP000054549"/>
    </source>
</evidence>
<keyword evidence="3 5" id="KW-1133">Transmembrane helix</keyword>
<proteinExistence type="predicted"/>
<dbReference type="InterPro" id="IPR020846">
    <property type="entry name" value="MFS_dom"/>
</dbReference>
<dbReference type="PROSITE" id="PS00216">
    <property type="entry name" value="SUGAR_TRANSPORT_1"/>
    <property type="match status" value="1"/>
</dbReference>
<dbReference type="InterPro" id="IPR005829">
    <property type="entry name" value="Sugar_transporter_CS"/>
</dbReference>
<dbReference type="OrthoDB" id="433512at2759"/>
<evidence type="ECO:0000256" key="4">
    <source>
        <dbReference type="ARBA" id="ARBA00023136"/>
    </source>
</evidence>
<dbReference type="Gene3D" id="1.20.1250.20">
    <property type="entry name" value="MFS general substrate transporter like domains"/>
    <property type="match status" value="2"/>
</dbReference>
<feature type="transmembrane region" description="Helical" evidence="5">
    <location>
        <begin position="104"/>
        <end position="122"/>
    </location>
</feature>
<feature type="transmembrane region" description="Helical" evidence="5">
    <location>
        <begin position="179"/>
        <end position="199"/>
    </location>
</feature>
<evidence type="ECO:0000259" key="6">
    <source>
        <dbReference type="PROSITE" id="PS50850"/>
    </source>
</evidence>
<dbReference type="GO" id="GO:0016020">
    <property type="term" value="C:membrane"/>
    <property type="evidence" value="ECO:0007669"/>
    <property type="project" value="UniProtKB-SubCell"/>
</dbReference>
<gene>
    <name evidence="7" type="ORF">M378DRAFT_296298</name>
</gene>
<evidence type="ECO:0000313" key="7">
    <source>
        <dbReference type="EMBL" id="KIL53767.1"/>
    </source>
</evidence>
<evidence type="ECO:0000256" key="1">
    <source>
        <dbReference type="ARBA" id="ARBA00004141"/>
    </source>
</evidence>
<dbReference type="Proteomes" id="UP000054549">
    <property type="component" value="Unassembled WGS sequence"/>
</dbReference>
<dbReference type="SUPFAM" id="SSF103473">
    <property type="entry name" value="MFS general substrate transporter"/>
    <property type="match status" value="1"/>
</dbReference>
<dbReference type="EMBL" id="KN819313">
    <property type="protein sequence ID" value="KIL53767.1"/>
    <property type="molecule type" value="Genomic_DNA"/>
</dbReference>
<keyword evidence="2 5" id="KW-0812">Transmembrane</keyword>
<dbReference type="InterPro" id="IPR005828">
    <property type="entry name" value="MFS_sugar_transport-like"/>
</dbReference>
<dbReference type="AlphaFoldDB" id="A0A0C2VY44"/>
<dbReference type="InterPro" id="IPR036259">
    <property type="entry name" value="MFS_trans_sf"/>
</dbReference>
<dbReference type="PROSITE" id="PS50850">
    <property type="entry name" value="MFS"/>
    <property type="match status" value="1"/>
</dbReference>
<accession>A0A0C2VY44</accession>
<feature type="transmembrane region" description="Helical" evidence="5">
    <location>
        <begin position="20"/>
        <end position="39"/>
    </location>
</feature>
<dbReference type="InParanoid" id="A0A0C2VY44"/>
<name>A0A0C2VY44_AMAMK</name>
<keyword evidence="8" id="KW-1185">Reference proteome</keyword>
<dbReference type="STRING" id="946122.A0A0C2VY44"/>
<dbReference type="GO" id="GO:0022857">
    <property type="term" value="F:transmembrane transporter activity"/>
    <property type="evidence" value="ECO:0007669"/>
    <property type="project" value="InterPro"/>
</dbReference>
<feature type="transmembrane region" description="Helical" evidence="5">
    <location>
        <begin position="151"/>
        <end position="172"/>
    </location>
</feature>
<comment type="subcellular location">
    <subcellularLocation>
        <location evidence="1">Membrane</location>
        <topology evidence="1">Multi-pass membrane protein</topology>
    </subcellularLocation>
</comment>
<evidence type="ECO:0000256" key="5">
    <source>
        <dbReference type="SAM" id="Phobius"/>
    </source>
</evidence>
<protein>
    <recommendedName>
        <fullName evidence="6">Major facilitator superfamily (MFS) profile domain-containing protein</fullName>
    </recommendedName>
</protein>
<keyword evidence="4 5" id="KW-0472">Membrane</keyword>
<evidence type="ECO:0000256" key="3">
    <source>
        <dbReference type="ARBA" id="ARBA00022989"/>
    </source>
</evidence>
<dbReference type="Pfam" id="PF00083">
    <property type="entry name" value="Sugar_tr"/>
    <property type="match status" value="1"/>
</dbReference>
<sequence length="264" mass="29135">MEQILAKNPQPGPASPSIDHIWRILIGLGCIPAVAGLYFRLTIPETPRFTIDIKRNLGQARADIGTSLNGAGHYDAERIRRVVVPEASWKDFGRYFSKWTNLRVLIGASYSWFAIDFAFYGLGLNTNSFIQDVVFAAPAQNLYDKLYDASINSLLVTVAGLIPGYWVAFLLIDRWGRKPIQLLGFAALSILFIVTGATFDELTTASGQKVTVFLYCLGNFFQNFGPNTTTFIIPGELFPTRYRSTCHGISGAIGKLGAIISFHV</sequence>
<organism evidence="7 8">
    <name type="scientific">Amanita muscaria (strain Koide BX008)</name>
    <dbReference type="NCBI Taxonomy" id="946122"/>
    <lineage>
        <taxon>Eukaryota</taxon>
        <taxon>Fungi</taxon>
        <taxon>Dikarya</taxon>
        <taxon>Basidiomycota</taxon>
        <taxon>Agaricomycotina</taxon>
        <taxon>Agaricomycetes</taxon>
        <taxon>Agaricomycetidae</taxon>
        <taxon>Agaricales</taxon>
        <taxon>Pluteineae</taxon>
        <taxon>Amanitaceae</taxon>
        <taxon>Amanita</taxon>
    </lineage>
</organism>
<evidence type="ECO:0000256" key="2">
    <source>
        <dbReference type="ARBA" id="ARBA00022692"/>
    </source>
</evidence>
<dbReference type="HOGENOM" id="CLU_1053646_0_0_1"/>
<dbReference type="PANTHER" id="PTHR24064">
    <property type="entry name" value="SOLUTE CARRIER FAMILY 22 MEMBER"/>
    <property type="match status" value="1"/>
</dbReference>